<dbReference type="Pfam" id="PF01315">
    <property type="entry name" value="Ald_Xan_dh_C"/>
    <property type="match status" value="1"/>
</dbReference>
<dbReference type="EMBL" id="QLIX01000020">
    <property type="protein sequence ID" value="RAI57214.1"/>
    <property type="molecule type" value="Genomic_DNA"/>
</dbReference>
<comment type="caution">
    <text evidence="4">The sequence shown here is derived from an EMBL/GenBank/DDBJ whole genome shotgun (WGS) entry which is preliminary data.</text>
</comment>
<accession>A0A327M4I6</accession>
<name>A0A327M4I6_9PROT</name>
<dbReference type="Proteomes" id="UP000249065">
    <property type="component" value="Unassembled WGS sequence"/>
</dbReference>
<dbReference type="Gene3D" id="3.30.365.10">
    <property type="entry name" value="Aldehyde oxidase/xanthine dehydrogenase, molybdopterin binding domain"/>
    <property type="match status" value="4"/>
</dbReference>
<dbReference type="SUPFAM" id="SSF56003">
    <property type="entry name" value="Molybdenum cofactor-binding domain"/>
    <property type="match status" value="1"/>
</dbReference>
<dbReference type="InterPro" id="IPR036856">
    <property type="entry name" value="Ald_Oxase/Xan_DH_a/b_sf"/>
</dbReference>
<dbReference type="SMART" id="SM01008">
    <property type="entry name" value="Ald_Xan_dh_C"/>
    <property type="match status" value="1"/>
</dbReference>
<feature type="domain" description="Aldehyde oxidase/xanthine dehydrogenase a/b hammerhead" evidence="3">
    <location>
        <begin position="30"/>
        <end position="150"/>
    </location>
</feature>
<keyword evidence="1" id="KW-0500">Molybdenum</keyword>
<dbReference type="PANTHER" id="PTHR11908">
    <property type="entry name" value="XANTHINE DEHYDROGENASE"/>
    <property type="match status" value="1"/>
</dbReference>
<dbReference type="AlphaFoldDB" id="A0A327M4I6"/>
<proteinExistence type="predicted"/>
<gene>
    <name evidence="4" type="ORF">DOO78_20465</name>
</gene>
<evidence type="ECO:0000256" key="1">
    <source>
        <dbReference type="ARBA" id="ARBA00022505"/>
    </source>
</evidence>
<dbReference type="InterPro" id="IPR000674">
    <property type="entry name" value="Ald_Oxase/Xan_DH_a/b"/>
</dbReference>
<keyword evidence="5" id="KW-1185">Reference proteome</keyword>
<dbReference type="Gene3D" id="3.90.1170.50">
    <property type="entry name" value="Aldehyde oxidase/xanthine dehydrogenase, a/b hammerhead"/>
    <property type="match status" value="1"/>
</dbReference>
<dbReference type="OrthoDB" id="7374166at2"/>
<dbReference type="PANTHER" id="PTHR11908:SF132">
    <property type="entry name" value="ALDEHYDE OXIDASE 1-RELATED"/>
    <property type="match status" value="1"/>
</dbReference>
<dbReference type="InterPro" id="IPR008274">
    <property type="entry name" value="AldOxase/xan_DH_MoCoBD1"/>
</dbReference>
<dbReference type="SUPFAM" id="SSF54665">
    <property type="entry name" value="CO dehydrogenase molybdoprotein N-domain-like"/>
    <property type="match status" value="1"/>
</dbReference>
<dbReference type="InterPro" id="IPR037165">
    <property type="entry name" value="AldOxase/xan_DH_Mopterin-bd_sf"/>
</dbReference>
<dbReference type="GO" id="GO:0005506">
    <property type="term" value="F:iron ion binding"/>
    <property type="evidence" value="ECO:0007669"/>
    <property type="project" value="InterPro"/>
</dbReference>
<evidence type="ECO:0000256" key="2">
    <source>
        <dbReference type="ARBA" id="ARBA00023002"/>
    </source>
</evidence>
<evidence type="ECO:0000313" key="4">
    <source>
        <dbReference type="EMBL" id="RAI57214.1"/>
    </source>
</evidence>
<dbReference type="Pfam" id="PF20256">
    <property type="entry name" value="MoCoBD_2"/>
    <property type="match status" value="1"/>
</dbReference>
<sequence length="790" mass="83888">MPDSTMPDVTRLKFGVGQAVPRNEDPILLQGRGRYTDDVSLPGQLYAVMVRSPYAHGVIRGIETAAALEVPGVLGVYTEADLDGHGYGGMRCPLPLKNADGTPLRNILRPALAADKVRFVGDPVAFVVAESKAAAKDGAEAVYVDIDVLPAVTEAAAAAAPDAPQLYDHVPGNCVLDFHYGDAAKVAGAFAAAAHVTKLAIRNNRIVVCAMEPRSAIGEYDAESGRYTLHVGSQGVFGLKNQMANDVLKVPPEKVRILTGNVGGSFGMKASAYPEYLCLLHAAKLLGRPVKWTDERTDSFLSDQHGRDHEVDAELALDAEGRALAVRLTSYANMGGYLSTSAPLMGTGNFVKNIQSNYATPLIEVTTRCILTNTTPIGAYRGAGRPEGNYFFERLLEQAAKETGRDAIALRRINHIKPGAFPFSAPSGSVYDSGDFTAVLERALEAADWEGFPARKAESRARGLLRGRGIGNFLECTAPPMKEQGEIRFEADGTVTIITGTLDYGQGHWTPFAQVLHQALGVPFESIRLVQGDSDLLIAGGGTGGSKSLMASGAAIVEAAQLVVEKGRTAAAHMLEAAVADIEFERDAEGLGRFTIAGTDRGIGIMELAERLRTANNPPPDMPESLNVRHVFGEAPMAYPNGCHICEVEIEPETGHVEVVRYTSVNDFGVIVNPLMVAGQAHGGIAQGIGQALMERVAYSEEGQLLSGSYQDYCLPRAGDLPDFGFLSHPTPCRTNPLGAKGCGEAGCAGSLPAVMNALVDALSEFGVTHIDMPATPERVWRAIAEARTA</sequence>
<dbReference type="Pfam" id="PF02738">
    <property type="entry name" value="MoCoBD_1"/>
    <property type="match status" value="1"/>
</dbReference>
<keyword evidence="2" id="KW-0560">Oxidoreductase</keyword>
<dbReference type="RefSeq" id="WP_111471731.1">
    <property type="nucleotide sequence ID" value="NZ_QLIX01000020.1"/>
</dbReference>
<dbReference type="GO" id="GO:0016491">
    <property type="term" value="F:oxidoreductase activity"/>
    <property type="evidence" value="ECO:0007669"/>
    <property type="project" value="UniProtKB-KW"/>
</dbReference>
<evidence type="ECO:0000259" key="3">
    <source>
        <dbReference type="SMART" id="SM01008"/>
    </source>
</evidence>
<dbReference type="InterPro" id="IPR046867">
    <property type="entry name" value="AldOxase/xan_DH_MoCoBD2"/>
</dbReference>
<reference evidence="5" key="1">
    <citation type="submission" date="2018-06" db="EMBL/GenBank/DDBJ databases">
        <authorList>
            <person name="Khan S.A."/>
        </authorList>
    </citation>
    <scope>NUCLEOTIDE SEQUENCE [LARGE SCALE GENOMIC DNA]</scope>
    <source>
        <strain evidence="5">DB-1506</strain>
    </source>
</reference>
<evidence type="ECO:0000313" key="5">
    <source>
        <dbReference type="Proteomes" id="UP000249065"/>
    </source>
</evidence>
<protein>
    <submittedName>
        <fullName evidence="4">Xanthine dehydrogenase family protein molybdopterin-binding subunit</fullName>
    </submittedName>
</protein>
<dbReference type="InterPro" id="IPR016208">
    <property type="entry name" value="Ald_Oxase/xanthine_DH-like"/>
</dbReference>
<organism evidence="4 5">
    <name type="scientific">Roseicella frigidaeris</name>
    <dbReference type="NCBI Taxonomy" id="2230885"/>
    <lineage>
        <taxon>Bacteria</taxon>
        <taxon>Pseudomonadati</taxon>
        <taxon>Pseudomonadota</taxon>
        <taxon>Alphaproteobacteria</taxon>
        <taxon>Acetobacterales</taxon>
        <taxon>Roseomonadaceae</taxon>
        <taxon>Roseicella</taxon>
    </lineage>
</organism>